<keyword evidence="1" id="KW-0472">Membrane</keyword>
<keyword evidence="4" id="KW-1185">Reference proteome</keyword>
<evidence type="ECO:0000313" key="4">
    <source>
        <dbReference type="Proteomes" id="UP001497453"/>
    </source>
</evidence>
<dbReference type="EMBL" id="OZ037946">
    <property type="protein sequence ID" value="CAL1703657.1"/>
    <property type="molecule type" value="Genomic_DNA"/>
</dbReference>
<feature type="transmembrane region" description="Helical" evidence="1">
    <location>
        <begin position="230"/>
        <end position="251"/>
    </location>
</feature>
<feature type="transmembrane region" description="Helical" evidence="1">
    <location>
        <begin position="161"/>
        <end position="185"/>
    </location>
</feature>
<protein>
    <recommendedName>
        <fullName evidence="2">DUF6534 domain-containing protein</fullName>
    </recommendedName>
</protein>
<feature type="transmembrane region" description="Helical" evidence="1">
    <location>
        <begin position="12"/>
        <end position="37"/>
    </location>
</feature>
<accession>A0ABP1D992</accession>
<feature type="transmembrane region" description="Helical" evidence="1">
    <location>
        <begin position="121"/>
        <end position="141"/>
    </location>
</feature>
<feature type="transmembrane region" description="Helical" evidence="1">
    <location>
        <begin position="89"/>
        <end position="109"/>
    </location>
</feature>
<evidence type="ECO:0000256" key="1">
    <source>
        <dbReference type="SAM" id="Phobius"/>
    </source>
</evidence>
<reference evidence="4" key="1">
    <citation type="submission" date="2024-04" db="EMBL/GenBank/DDBJ databases">
        <authorList>
            <person name="Shaw F."/>
            <person name="Minotto A."/>
        </authorList>
    </citation>
    <scope>NUCLEOTIDE SEQUENCE [LARGE SCALE GENOMIC DNA]</scope>
</reference>
<dbReference type="InterPro" id="IPR045339">
    <property type="entry name" value="DUF6534"/>
</dbReference>
<evidence type="ECO:0000259" key="2">
    <source>
        <dbReference type="Pfam" id="PF20152"/>
    </source>
</evidence>
<gene>
    <name evidence="3" type="ORF">GFSPODELE1_LOCUS4665</name>
</gene>
<feature type="domain" description="DUF6534" evidence="2">
    <location>
        <begin position="170"/>
        <end position="255"/>
    </location>
</feature>
<dbReference type="Proteomes" id="UP001497453">
    <property type="component" value="Chromosome 3"/>
</dbReference>
<feature type="transmembrane region" description="Helical" evidence="1">
    <location>
        <begin position="49"/>
        <end position="69"/>
    </location>
</feature>
<name>A0ABP1D992_9APHY</name>
<feature type="transmembrane region" description="Helical" evidence="1">
    <location>
        <begin position="197"/>
        <end position="224"/>
    </location>
</feature>
<keyword evidence="1" id="KW-0812">Transmembrane</keyword>
<sequence length="336" mass="37755">MNVPISSLSTFLGGFIETLVFSVLLYGTLIAQCYCYTLNCERDTKWIKWLVGVLVVFETVLTVFVFRLIYVYTIKALENPSIIANIDWIIPGGLLVTHLIQVLSQGYFLSRMWLYSRNRTLTLVTSVLMLARSVSLFYIVVAVFKLRTWVALRNDGDIKLVTQLCLSFGVCVDSITAITLVFYLIRSPATFQSTRNVITWIIMFTVNTGVLLVAISLSVLITYLTKPDNLIYGALLVVGGKLYANSLLAALNGRKILSAKMAQPVIMGTFDALELSNFSTLPPPMQQVHIDISQETMSSVSAKDRSNQTKQYGMLWYTQDKDCWRRIAYGAENEVL</sequence>
<keyword evidence="1" id="KW-1133">Transmembrane helix</keyword>
<dbReference type="PANTHER" id="PTHR40465">
    <property type="entry name" value="CHROMOSOME 1, WHOLE GENOME SHOTGUN SEQUENCE"/>
    <property type="match status" value="1"/>
</dbReference>
<dbReference type="Pfam" id="PF20152">
    <property type="entry name" value="DUF6534"/>
    <property type="match status" value="1"/>
</dbReference>
<organism evidence="3 4">
    <name type="scientific">Somion occarium</name>
    <dbReference type="NCBI Taxonomy" id="3059160"/>
    <lineage>
        <taxon>Eukaryota</taxon>
        <taxon>Fungi</taxon>
        <taxon>Dikarya</taxon>
        <taxon>Basidiomycota</taxon>
        <taxon>Agaricomycotina</taxon>
        <taxon>Agaricomycetes</taxon>
        <taxon>Polyporales</taxon>
        <taxon>Cerrenaceae</taxon>
        <taxon>Somion</taxon>
    </lineage>
</organism>
<dbReference type="PANTHER" id="PTHR40465:SF1">
    <property type="entry name" value="DUF6534 DOMAIN-CONTAINING PROTEIN"/>
    <property type="match status" value="1"/>
</dbReference>
<proteinExistence type="predicted"/>
<evidence type="ECO:0000313" key="3">
    <source>
        <dbReference type="EMBL" id="CAL1703657.1"/>
    </source>
</evidence>